<dbReference type="OMA" id="KHRSPYV"/>
<organism evidence="3 4">
    <name type="scientific">Trypanosoma congolense (strain IL3000)</name>
    <dbReference type="NCBI Taxonomy" id="1068625"/>
    <lineage>
        <taxon>Eukaryota</taxon>
        <taxon>Discoba</taxon>
        <taxon>Euglenozoa</taxon>
        <taxon>Kinetoplastea</taxon>
        <taxon>Metakinetoplastina</taxon>
        <taxon>Trypanosomatida</taxon>
        <taxon>Trypanosomatidae</taxon>
        <taxon>Trypanosoma</taxon>
        <taxon>Nannomonas</taxon>
    </lineage>
</organism>
<evidence type="ECO:0000256" key="1">
    <source>
        <dbReference type="SAM" id="Coils"/>
    </source>
</evidence>
<evidence type="ECO:0000313" key="4">
    <source>
        <dbReference type="Proteomes" id="UP000000702"/>
    </source>
</evidence>
<protein>
    <submittedName>
        <fullName evidence="3">WGS project CAEQ00000000 data, annotated contig 1494</fullName>
    </submittedName>
</protein>
<dbReference type="PANTHER" id="PTHR37028">
    <property type="entry name" value="UNNAMED PRODUCT-RELATED"/>
    <property type="match status" value="1"/>
</dbReference>
<reference evidence="3 4" key="2">
    <citation type="journal article" date="2012" name="Proc. Natl. Acad. Sci. U.S.A.">
        <title>Antigenic diversity is generated by distinct evolutionary mechanisms in African trypanosome species.</title>
        <authorList>
            <person name="Jackson A.P."/>
            <person name="Berry A."/>
            <person name="Aslett M."/>
            <person name="Allison H.C."/>
            <person name="Burton P."/>
            <person name="Vavrova-Anderson J."/>
            <person name="Brown R."/>
            <person name="Browne H."/>
            <person name="Corton N."/>
            <person name="Hauser H."/>
            <person name="Gamble J."/>
            <person name="Gilderthorp R."/>
            <person name="Marcello L."/>
            <person name="McQuillan J."/>
            <person name="Otto T.D."/>
            <person name="Quail M.A."/>
            <person name="Sanders M.J."/>
            <person name="van Tonder A."/>
            <person name="Ginger M.L."/>
            <person name="Field M.C."/>
            <person name="Barry J.D."/>
            <person name="Hertz-Fowler C."/>
            <person name="Berriman M."/>
        </authorList>
    </citation>
    <scope>NUCLEOTIDE SEQUENCE [LARGE SCALE GENOMIC DNA]</scope>
    <source>
        <strain evidence="3 4">IL3000</strain>
    </source>
</reference>
<keyword evidence="1" id="KW-0175">Coiled coil</keyword>
<evidence type="ECO:0000256" key="2">
    <source>
        <dbReference type="SAM" id="MobiDB-lite"/>
    </source>
</evidence>
<keyword evidence="4" id="KW-1185">Reference proteome</keyword>
<sequence length="659" mass="74613">MFADREDLISEAVAAFERQRELSGQLYGSMSDGDDDEGLLNTYLRVRAEKSLKLPAPGDDSGSMQSTVEECDDCSSSYGNHGITETISEMCSLNGERRSRLHHEYSTIRESTPLRPRGHSSRIEVVHSPVKKANETSVTKSSLHRSEAVMNDTRWSDSLHTDLERLNIELEHLGRPDPSLLHEYQRVRDMSKNVVSVGRYSQHEQDKQRHDSYHYSREPTRQQQRRSVSRITSLPGSRGPSRESSFSHDMMPRTEAATRWGEHLSRREPTIELSEVCDSSDDYGKCTSTLYKSNTSSERKQRVKEDWLAKELKECTFNPQLSPASVSIFHKKSQSKDSVFHRLYQQARTDRNAEGNSLNNTRGILLSERDKLREACGVTTSERAGSDSFELFLSNVLGPEKTRSTVFVDTKFESPLARKASGGTACEASDVTRSVCRNPSARNRGDRSKSFQDFLLRQNMHQRNRVHVVREIIDSQRPTFKPEITEASVQIAKKLLARGECSGDNISGASPLAAAVKKHRSPYVDPCTFKPKTSPGSSGVKSLGAEVLYLDSVRRSNAIKAAQAKAQSQEADHPFRPSLNDVRNARVESYLSSKNLSAYSENLKKRREQLMRIREEKRMEEERKEAEESTFRPKLSRMPSYVARMTSSFAIVRQQYNNA</sequence>
<dbReference type="AlphaFoldDB" id="F9W6P1"/>
<evidence type="ECO:0000313" key="3">
    <source>
        <dbReference type="EMBL" id="CCD12848.1"/>
    </source>
</evidence>
<reference evidence="4" key="1">
    <citation type="submission" date="2011-07" db="EMBL/GenBank/DDBJ databases">
        <title>Divergent evolution of antigenic variation in African trypanosomes.</title>
        <authorList>
            <person name="Jackson A.P."/>
            <person name="Berry A."/>
            <person name="Allison H.C."/>
            <person name="Burton P."/>
            <person name="Anderson J."/>
            <person name="Aslett M."/>
            <person name="Brown R."/>
            <person name="Corton N."/>
            <person name="Harris D."/>
            <person name="Hauser H."/>
            <person name="Gamble J."/>
            <person name="Gilderthorp R."/>
            <person name="McQuillan J."/>
            <person name="Quail M.A."/>
            <person name="Sanders M."/>
            <person name="Van Tonder A."/>
            <person name="Ginger M.L."/>
            <person name="Donelson J.E."/>
            <person name="Field M.C."/>
            <person name="Barry J.D."/>
            <person name="Berriman M."/>
            <person name="Hertz-Fowler C."/>
        </authorList>
    </citation>
    <scope>NUCLEOTIDE SEQUENCE [LARGE SCALE GENOMIC DNA]</scope>
    <source>
        <strain evidence="4">IL3000</strain>
    </source>
</reference>
<gene>
    <name evidence="3" type="ORF">TCIL3000_0_36890</name>
</gene>
<dbReference type="VEuPathDB" id="TriTrypDB:TcIL3000_0_36890"/>
<accession>F9W6P1</accession>
<name>F9W6P1_TRYCI</name>
<feature type="coiled-coil region" evidence="1">
    <location>
        <begin position="596"/>
        <end position="630"/>
    </location>
</feature>
<dbReference type="EMBL" id="CAEQ01000901">
    <property type="protein sequence ID" value="CCD12848.1"/>
    <property type="molecule type" value="Genomic_DNA"/>
</dbReference>
<dbReference type="PANTHER" id="PTHR37028:SF4">
    <property type="entry name" value="ALMS MOTIF DOMAIN-CONTAINING PROTEIN"/>
    <property type="match status" value="1"/>
</dbReference>
<dbReference type="Proteomes" id="UP000000702">
    <property type="component" value="Unassembled WGS sequence"/>
</dbReference>
<comment type="caution">
    <text evidence="3">The sequence shown here is derived from an EMBL/GenBank/DDBJ whole genome shotgun (WGS) entry which is preliminary data.</text>
</comment>
<feature type="region of interest" description="Disordered" evidence="2">
    <location>
        <begin position="197"/>
        <end position="252"/>
    </location>
</feature>
<proteinExistence type="predicted"/>
<feature type="compositionally biased region" description="Basic and acidic residues" evidence="2">
    <location>
        <begin position="201"/>
        <end position="220"/>
    </location>
</feature>